<dbReference type="Proteomes" id="UP000237105">
    <property type="component" value="Unassembled WGS sequence"/>
</dbReference>
<reference evidence="2" key="1">
    <citation type="submission" date="2016-06" db="EMBL/GenBank/DDBJ databases">
        <title>Parallel loss of symbiosis genes in relatives of nitrogen-fixing non-legume Parasponia.</title>
        <authorList>
            <person name="Van Velzen R."/>
            <person name="Holmer R."/>
            <person name="Bu F."/>
            <person name="Rutten L."/>
            <person name="Van Zeijl A."/>
            <person name="Liu W."/>
            <person name="Santuari L."/>
            <person name="Cao Q."/>
            <person name="Sharma T."/>
            <person name="Shen D."/>
            <person name="Roswanjaya Y."/>
            <person name="Wardhani T."/>
            <person name="Kalhor M.S."/>
            <person name="Jansen J."/>
            <person name="Van den Hoogen J."/>
            <person name="Gungor B."/>
            <person name="Hartog M."/>
            <person name="Hontelez J."/>
            <person name="Verver J."/>
            <person name="Yang W.-C."/>
            <person name="Schijlen E."/>
            <person name="Repin R."/>
            <person name="Schilthuizen M."/>
            <person name="Schranz E."/>
            <person name="Heidstra R."/>
            <person name="Miyata K."/>
            <person name="Fedorova E."/>
            <person name="Kohlen W."/>
            <person name="Bisseling T."/>
            <person name="Smit S."/>
            <person name="Geurts R."/>
        </authorList>
    </citation>
    <scope>NUCLEOTIDE SEQUENCE [LARGE SCALE GENOMIC DNA]</scope>
    <source>
        <strain evidence="2">cv. WU1-14</strain>
    </source>
</reference>
<accession>A0A2P5DP95</accession>
<dbReference type="AlphaFoldDB" id="A0A2P5DP95"/>
<dbReference type="EMBL" id="JXTB01000025">
    <property type="protein sequence ID" value="PON75100.1"/>
    <property type="molecule type" value="Genomic_DNA"/>
</dbReference>
<protein>
    <submittedName>
        <fullName evidence="1">Uncharacterized protein</fullName>
    </submittedName>
</protein>
<comment type="caution">
    <text evidence="1">The sequence shown here is derived from an EMBL/GenBank/DDBJ whole genome shotgun (WGS) entry which is preliminary data.</text>
</comment>
<organism evidence="1 2">
    <name type="scientific">Parasponia andersonii</name>
    <name type="common">Sponia andersonii</name>
    <dbReference type="NCBI Taxonomy" id="3476"/>
    <lineage>
        <taxon>Eukaryota</taxon>
        <taxon>Viridiplantae</taxon>
        <taxon>Streptophyta</taxon>
        <taxon>Embryophyta</taxon>
        <taxon>Tracheophyta</taxon>
        <taxon>Spermatophyta</taxon>
        <taxon>Magnoliopsida</taxon>
        <taxon>eudicotyledons</taxon>
        <taxon>Gunneridae</taxon>
        <taxon>Pentapetalae</taxon>
        <taxon>rosids</taxon>
        <taxon>fabids</taxon>
        <taxon>Rosales</taxon>
        <taxon>Cannabaceae</taxon>
        <taxon>Parasponia</taxon>
    </lineage>
</organism>
<evidence type="ECO:0000313" key="1">
    <source>
        <dbReference type="EMBL" id="PON75100.1"/>
    </source>
</evidence>
<keyword evidence="2" id="KW-1185">Reference proteome</keyword>
<sequence length="86" mass="9896">MPAAASPLPIIVEARRHPEMKHCRWTKLLPPELAASADFGHCSPRNWSPWTRLLTSSLVVGTSCLNFAPFEFNFVRDFDEVDWLKW</sequence>
<gene>
    <name evidence="1" type="ORF">PanWU01x14_044520</name>
</gene>
<proteinExistence type="predicted"/>
<name>A0A2P5DP95_PARAD</name>
<evidence type="ECO:0000313" key="2">
    <source>
        <dbReference type="Proteomes" id="UP000237105"/>
    </source>
</evidence>